<dbReference type="AlphaFoldDB" id="A0A0U0ZPJ4"/>
<gene>
    <name evidence="1" type="ORF">ERS075579_02864</name>
</gene>
<dbReference type="RefSeq" id="WP_016896106.1">
    <property type="nucleotide sequence ID" value="NZ_CSWP01000005.1"/>
</dbReference>
<dbReference type="Proteomes" id="UP000045782">
    <property type="component" value="Unassembled WGS sequence"/>
</dbReference>
<organism evidence="1 2">
    <name type="scientific">Mycobacteroides abscessus</name>
    <dbReference type="NCBI Taxonomy" id="36809"/>
    <lineage>
        <taxon>Bacteria</taxon>
        <taxon>Bacillati</taxon>
        <taxon>Actinomycetota</taxon>
        <taxon>Actinomycetes</taxon>
        <taxon>Mycobacteriales</taxon>
        <taxon>Mycobacteriaceae</taxon>
        <taxon>Mycobacteroides</taxon>
    </lineage>
</organism>
<name>A0A0U0ZPJ4_9MYCO</name>
<accession>A0A0U0ZPJ4</accession>
<proteinExistence type="predicted"/>
<sequence>MVIKDRIAQWRGELFDSIGEHCGAVVRELLTKFLNDFRQDVRAEVAALARKADESVDKLTDAIPGTLDDRLFDGRFGQLLQRLEQLVPLFGGGSR</sequence>
<protein>
    <submittedName>
        <fullName evidence="1">Uncharacterized protein</fullName>
    </submittedName>
</protein>
<evidence type="ECO:0000313" key="2">
    <source>
        <dbReference type="Proteomes" id="UP000045782"/>
    </source>
</evidence>
<reference evidence="1 2" key="1">
    <citation type="submission" date="2015-03" db="EMBL/GenBank/DDBJ databases">
        <authorList>
            <person name="Murphy D."/>
        </authorList>
    </citation>
    <scope>NUCLEOTIDE SEQUENCE [LARGE SCALE GENOMIC DNA]</scope>
    <source>
        <strain evidence="1 2">PAP088</strain>
    </source>
</reference>
<evidence type="ECO:0000313" key="1">
    <source>
        <dbReference type="EMBL" id="CPV56965.1"/>
    </source>
</evidence>
<dbReference type="EMBL" id="CSWP01000005">
    <property type="protein sequence ID" value="CPV56965.1"/>
    <property type="molecule type" value="Genomic_DNA"/>
</dbReference>